<dbReference type="PANTHER" id="PTHR48261:SF5">
    <property type="entry name" value="EXOSTOSIN GLYCOSYLTRANSFERASE 2"/>
    <property type="match status" value="1"/>
</dbReference>
<keyword evidence="9 20" id="KW-0812">Transmembrane</keyword>
<evidence type="ECO:0000256" key="2">
    <source>
        <dbReference type="ARBA" id="ARBA00004323"/>
    </source>
</evidence>
<evidence type="ECO:0000256" key="15">
    <source>
        <dbReference type="ARBA" id="ARBA00023136"/>
    </source>
</evidence>
<protein>
    <recommendedName>
        <fullName evidence="19">Exostosin-2</fullName>
        <ecNumber evidence="6">2.4.1.224</ecNumber>
    </recommendedName>
</protein>
<evidence type="ECO:0000256" key="18">
    <source>
        <dbReference type="ARBA" id="ARBA00023211"/>
    </source>
</evidence>
<keyword evidence="18" id="KW-0464">Manganese</keyword>
<evidence type="ECO:0000256" key="6">
    <source>
        <dbReference type="ARBA" id="ARBA00012194"/>
    </source>
</evidence>
<dbReference type="InterPro" id="IPR040911">
    <property type="entry name" value="Exostosin_GT47"/>
</dbReference>
<evidence type="ECO:0000256" key="12">
    <source>
        <dbReference type="ARBA" id="ARBA00022968"/>
    </source>
</evidence>
<evidence type="ECO:0000256" key="14">
    <source>
        <dbReference type="ARBA" id="ARBA00023034"/>
    </source>
</evidence>
<dbReference type="AlphaFoldDB" id="U4UA52"/>
<evidence type="ECO:0000256" key="5">
    <source>
        <dbReference type="ARBA" id="ARBA00010271"/>
    </source>
</evidence>
<accession>U4UA52</accession>
<comment type="subcellular location">
    <subcellularLocation>
        <location evidence="3">Endoplasmic reticulum membrane</location>
        <topology evidence="3">Single-pass type II membrane protein</topology>
    </subcellularLocation>
    <subcellularLocation>
        <location evidence="2">Golgi apparatus membrane</location>
        <topology evidence="2">Single-pass type II membrane protein</topology>
    </subcellularLocation>
</comment>
<dbReference type="Proteomes" id="UP000030742">
    <property type="component" value="Unassembled WGS sequence"/>
</dbReference>
<evidence type="ECO:0000256" key="17">
    <source>
        <dbReference type="ARBA" id="ARBA00023180"/>
    </source>
</evidence>
<dbReference type="FunFam" id="3.90.550.10:FF:000035">
    <property type="entry name" value="Putative Exostosin-2"/>
    <property type="match status" value="1"/>
</dbReference>
<dbReference type="GO" id="GO:0015012">
    <property type="term" value="P:heparan sulfate proteoglycan biosynthetic process"/>
    <property type="evidence" value="ECO:0007669"/>
    <property type="project" value="UniProtKB-ARBA"/>
</dbReference>
<feature type="domain" description="Glycosyl transferase 64" evidence="22">
    <location>
        <begin position="473"/>
        <end position="718"/>
    </location>
</feature>
<evidence type="ECO:0000256" key="20">
    <source>
        <dbReference type="SAM" id="Phobius"/>
    </source>
</evidence>
<keyword evidence="14" id="KW-0333">Golgi apparatus</keyword>
<evidence type="ECO:0000259" key="22">
    <source>
        <dbReference type="Pfam" id="PF09258"/>
    </source>
</evidence>
<keyword evidence="16" id="KW-1015">Disulfide bond</keyword>
<dbReference type="EC" id="2.4.1.224" evidence="6"/>
<dbReference type="SUPFAM" id="SSF53448">
    <property type="entry name" value="Nucleotide-diphospho-sugar transferases"/>
    <property type="match status" value="1"/>
</dbReference>
<evidence type="ECO:0000256" key="16">
    <source>
        <dbReference type="ARBA" id="ARBA00023157"/>
    </source>
</evidence>
<dbReference type="GO" id="GO:0005789">
    <property type="term" value="C:endoplasmic reticulum membrane"/>
    <property type="evidence" value="ECO:0007669"/>
    <property type="project" value="UniProtKB-SubCell"/>
</dbReference>
<evidence type="ECO:0000256" key="9">
    <source>
        <dbReference type="ARBA" id="ARBA00022692"/>
    </source>
</evidence>
<evidence type="ECO:0000256" key="4">
    <source>
        <dbReference type="ARBA" id="ARBA00004922"/>
    </source>
</evidence>
<keyword evidence="17" id="KW-0325">Glycoprotein</keyword>
<feature type="transmembrane region" description="Helical" evidence="20">
    <location>
        <begin position="51"/>
        <end position="69"/>
    </location>
</feature>
<dbReference type="GO" id="GO:0000139">
    <property type="term" value="C:Golgi membrane"/>
    <property type="evidence" value="ECO:0007669"/>
    <property type="project" value="UniProtKB-SubCell"/>
</dbReference>
<dbReference type="InterPro" id="IPR004263">
    <property type="entry name" value="Exostosin"/>
</dbReference>
<feature type="domain" description="Exostosin GT47" evidence="21">
    <location>
        <begin position="127"/>
        <end position="398"/>
    </location>
</feature>
<evidence type="ECO:0000256" key="13">
    <source>
        <dbReference type="ARBA" id="ARBA00022989"/>
    </source>
</evidence>
<evidence type="ECO:0000313" key="23">
    <source>
        <dbReference type="EMBL" id="ERL90819.1"/>
    </source>
</evidence>
<dbReference type="GO" id="GO:0015020">
    <property type="term" value="F:glucuronosyltransferase activity"/>
    <property type="evidence" value="ECO:0007669"/>
    <property type="project" value="UniProtKB-ARBA"/>
</dbReference>
<dbReference type="PANTHER" id="PTHR48261">
    <property type="entry name" value="ACETYLGLUCOSAMINYLTRANSFERASE"/>
    <property type="match status" value="1"/>
</dbReference>
<keyword evidence="15 20" id="KW-0472">Membrane</keyword>
<comment type="pathway">
    <text evidence="4">Protein modification; protein glycosylation.</text>
</comment>
<dbReference type="InterPro" id="IPR015338">
    <property type="entry name" value="GT64_dom"/>
</dbReference>
<keyword evidence="12" id="KW-0735">Signal-anchor</keyword>
<dbReference type="InterPro" id="IPR029044">
    <property type="entry name" value="Nucleotide-diphossugar_trans"/>
</dbReference>
<keyword evidence="11" id="KW-0256">Endoplasmic reticulum</keyword>
<evidence type="ECO:0000256" key="19">
    <source>
        <dbReference type="ARBA" id="ARBA00069568"/>
    </source>
</evidence>
<comment type="similarity">
    <text evidence="5">Belongs to the glycosyltransferase 47 family.</text>
</comment>
<evidence type="ECO:0000313" key="24">
    <source>
        <dbReference type="Proteomes" id="UP000030742"/>
    </source>
</evidence>
<evidence type="ECO:0000256" key="7">
    <source>
        <dbReference type="ARBA" id="ARBA00022676"/>
    </source>
</evidence>
<keyword evidence="10" id="KW-0479">Metal-binding</keyword>
<name>U4UA52_DENPD</name>
<dbReference type="Pfam" id="PF09258">
    <property type="entry name" value="Glyco_transf_64"/>
    <property type="match status" value="1"/>
</dbReference>
<evidence type="ECO:0000256" key="1">
    <source>
        <dbReference type="ARBA" id="ARBA00001936"/>
    </source>
</evidence>
<dbReference type="EMBL" id="KB632258">
    <property type="protein sequence ID" value="ERL90819.1"/>
    <property type="molecule type" value="Genomic_DNA"/>
</dbReference>
<evidence type="ECO:0000256" key="8">
    <source>
        <dbReference type="ARBA" id="ARBA00022679"/>
    </source>
</evidence>
<keyword evidence="7" id="KW-0328">Glycosyltransferase</keyword>
<evidence type="ECO:0000256" key="10">
    <source>
        <dbReference type="ARBA" id="ARBA00022723"/>
    </source>
</evidence>
<organism evidence="23 24">
    <name type="scientific">Dendroctonus ponderosae</name>
    <name type="common">Mountain pine beetle</name>
    <dbReference type="NCBI Taxonomy" id="77166"/>
    <lineage>
        <taxon>Eukaryota</taxon>
        <taxon>Metazoa</taxon>
        <taxon>Ecdysozoa</taxon>
        <taxon>Arthropoda</taxon>
        <taxon>Hexapoda</taxon>
        <taxon>Insecta</taxon>
        <taxon>Pterygota</taxon>
        <taxon>Neoptera</taxon>
        <taxon>Endopterygota</taxon>
        <taxon>Coleoptera</taxon>
        <taxon>Polyphaga</taxon>
        <taxon>Cucujiformia</taxon>
        <taxon>Curculionidae</taxon>
        <taxon>Scolytinae</taxon>
        <taxon>Dendroctonus</taxon>
    </lineage>
</organism>
<comment type="cofactor">
    <cofactor evidence="1">
        <name>Mn(2+)</name>
        <dbReference type="ChEBI" id="CHEBI:29035"/>
    </cofactor>
</comment>
<dbReference type="OrthoDB" id="5954868at2759"/>
<dbReference type="GO" id="GO:0050508">
    <property type="term" value="F:glucuronosyl-N-acetylglucosaminyl-proteoglycan 4-alpha-N-acetylglucosaminyltransferase activity"/>
    <property type="evidence" value="ECO:0007669"/>
    <property type="project" value="UniProtKB-EC"/>
</dbReference>
<sequence length="781" mass="90244">MSLPIFYDIYRKVSSRNRNSIFGSGNPAAMTDLSSSMTDDMFMIKKKYKNFFLAILLISALIVGSLPFINFSSIESKKFHKIKLDIVNHPPIVNVKRSANVENPRNAECTHWDCFNIYHCGHTGHDRITVYVYPLEKYVDENGVPAVESVSNEYYSLVKSIVESKYYTANPEEACLFVPFLDTLNEDRIDLNLTSVVLNQLPSWSNGENHIIFNMISGKAPNFYPVLDLQLGSAMIAGAGFHTHSFRPKFDIAIPVFSPIAKLAQVDKIDHPRTWKLVSSQLNIDPYFLDELNILNKHHHGEILIMDHCKVRSYTSRCQVVSMTKFEYPKVLKNSTFCLVFRGQKMGQFVLLEAMAASCIPVIIMDGYVMPFHDVIDWNRIAIFIMESHMSTLIDVIDELSNKKIMEMQKSVMFVYEKYFSSMEKIALTTLDIVQDRVYRHKGRTYDELNLLPSEINYNPLYFPITASRSMGFTAVILTYDRVQSLYTLIERLAKVPSLMKIVVVWNNQKKDPPSMSQFPKISKAMNIIKTKANKLSNRFYPYREIETEAILHIDDDIVMLTSDEIEFAFEVWREFPDRIVGFPSRTHLWDNVTNSWKYESEWLNEISMVLTGAAFLHKYWSYLYTVTLPSNIKDWVDDNMNCEDIAMNFLVANTTNKPPIKVTPRKKFKCPECVNNEMLSADIGHMVARSQCVDRFTKIFGRMPLKSVEFRADPVLFKDVFLEKLKRFNNIGSLDDLPCVIENEAFNVVSDLVPGKPRKKYREAFDRYHKWSSERGTYST</sequence>
<evidence type="ECO:0000259" key="21">
    <source>
        <dbReference type="Pfam" id="PF03016"/>
    </source>
</evidence>
<dbReference type="Gene3D" id="3.90.550.10">
    <property type="entry name" value="Spore Coat Polysaccharide Biosynthesis Protein SpsA, Chain A"/>
    <property type="match status" value="1"/>
</dbReference>
<evidence type="ECO:0000256" key="11">
    <source>
        <dbReference type="ARBA" id="ARBA00022824"/>
    </source>
</evidence>
<gene>
    <name evidence="23" type="ORF">D910_08165</name>
</gene>
<keyword evidence="8" id="KW-0808">Transferase</keyword>
<keyword evidence="13 20" id="KW-1133">Transmembrane helix</keyword>
<dbReference type="STRING" id="77166.U4UA52"/>
<proteinExistence type="inferred from homology"/>
<dbReference type="GO" id="GO:0046872">
    <property type="term" value="F:metal ion binding"/>
    <property type="evidence" value="ECO:0007669"/>
    <property type="project" value="UniProtKB-KW"/>
</dbReference>
<dbReference type="Pfam" id="PF03016">
    <property type="entry name" value="Exostosin_GT47"/>
    <property type="match status" value="1"/>
</dbReference>
<reference evidence="23 24" key="1">
    <citation type="journal article" date="2013" name="Genome Biol.">
        <title>Draft genome of the mountain pine beetle, Dendroctonus ponderosae Hopkins, a major forest pest.</title>
        <authorList>
            <person name="Keeling C.I."/>
            <person name="Yuen M.M."/>
            <person name="Liao N.Y."/>
            <person name="Docking T.R."/>
            <person name="Chan S.K."/>
            <person name="Taylor G.A."/>
            <person name="Palmquist D.L."/>
            <person name="Jackman S.D."/>
            <person name="Nguyen A."/>
            <person name="Li M."/>
            <person name="Henderson H."/>
            <person name="Janes J.K."/>
            <person name="Zhao Y."/>
            <person name="Pandoh P."/>
            <person name="Moore R."/>
            <person name="Sperling F.A."/>
            <person name="Huber D.P."/>
            <person name="Birol I."/>
            <person name="Jones S.J."/>
            <person name="Bohlmann J."/>
        </authorList>
    </citation>
    <scope>NUCLEOTIDE SEQUENCE</scope>
</reference>
<evidence type="ECO:0000256" key="3">
    <source>
        <dbReference type="ARBA" id="ARBA00004648"/>
    </source>
</evidence>